<keyword evidence="1" id="KW-0175">Coiled coil</keyword>
<evidence type="ECO:0000256" key="1">
    <source>
        <dbReference type="SAM" id="Coils"/>
    </source>
</evidence>
<gene>
    <name evidence="2" type="ORF">SAMN06265339_1717</name>
</gene>
<keyword evidence="3" id="KW-1185">Reference proteome</keyword>
<reference evidence="2 3" key="1">
    <citation type="submission" date="2017-05" db="EMBL/GenBank/DDBJ databases">
        <authorList>
            <person name="Varghese N."/>
            <person name="Submissions S."/>
        </authorList>
    </citation>
    <scope>NUCLEOTIDE SEQUENCE [LARGE SCALE GENOMIC DNA]</scope>
    <source>
        <strain evidence="2 3">DSM 15522</strain>
    </source>
</reference>
<evidence type="ECO:0000313" key="2">
    <source>
        <dbReference type="EMBL" id="SMP20016.1"/>
    </source>
</evidence>
<accession>A0ABY1NWJ6</accession>
<name>A0ABY1NWJ6_9BACT</name>
<evidence type="ECO:0008006" key="4">
    <source>
        <dbReference type="Google" id="ProtNLM"/>
    </source>
</evidence>
<dbReference type="Proteomes" id="UP001157911">
    <property type="component" value="Unassembled WGS sequence"/>
</dbReference>
<proteinExistence type="predicted"/>
<organism evidence="2 3">
    <name type="scientific">Desulfurobacterium pacificum</name>
    <dbReference type="NCBI Taxonomy" id="240166"/>
    <lineage>
        <taxon>Bacteria</taxon>
        <taxon>Pseudomonadati</taxon>
        <taxon>Aquificota</taxon>
        <taxon>Aquificia</taxon>
        <taxon>Desulfurobacteriales</taxon>
        <taxon>Desulfurobacteriaceae</taxon>
        <taxon>Desulfurobacterium</taxon>
    </lineage>
</organism>
<sequence>MSFEEVLMNLLGARSKWFLQFEIENGRGIVAIQGGKIVFAELTYEGELLEGREAVKKIMEASREVKDIELQPLEGTIESNVDIDQFELLSLLEGEKEFTEPEVEVEEFFEKKEGAVTEVCLSFFSRNSVKLVAINEEVEINNLSLTKGEIEKIVKTYKDLKEEMSNMNFNYLTFTCEKLLGIVIFSGEKTALILLDSEEKANFELDEPEIVEKLKQAVQSS</sequence>
<comment type="caution">
    <text evidence="2">The sequence shown here is derived from an EMBL/GenBank/DDBJ whole genome shotgun (WGS) entry which is preliminary data.</text>
</comment>
<dbReference type="EMBL" id="FXUB01000008">
    <property type="protein sequence ID" value="SMP20016.1"/>
    <property type="molecule type" value="Genomic_DNA"/>
</dbReference>
<evidence type="ECO:0000313" key="3">
    <source>
        <dbReference type="Proteomes" id="UP001157911"/>
    </source>
</evidence>
<protein>
    <recommendedName>
        <fullName evidence="4">DUF4388 domain-containing protein</fullName>
    </recommendedName>
</protein>
<feature type="coiled-coil region" evidence="1">
    <location>
        <begin position="143"/>
        <end position="170"/>
    </location>
</feature>
<dbReference type="RefSeq" id="WP_283401151.1">
    <property type="nucleotide sequence ID" value="NZ_FXUB01000008.1"/>
</dbReference>